<reference evidence="2 3" key="1">
    <citation type="journal article" date="2019" name="Sci. Rep.">
        <title>Orb-weaving spider Araneus ventricosus genome elucidates the spidroin gene catalogue.</title>
        <authorList>
            <person name="Kono N."/>
            <person name="Nakamura H."/>
            <person name="Ohtoshi R."/>
            <person name="Moran D.A.P."/>
            <person name="Shinohara A."/>
            <person name="Yoshida Y."/>
            <person name="Fujiwara M."/>
            <person name="Mori M."/>
            <person name="Tomita M."/>
            <person name="Arakawa K."/>
        </authorList>
    </citation>
    <scope>NUCLEOTIDE SEQUENCE [LARGE SCALE GENOMIC DNA]</scope>
</reference>
<dbReference type="AlphaFoldDB" id="A0A4Y2IXW2"/>
<sequence length="172" mass="19224">MKSLLPPSGRGRLLPGALPPRRFTEIGTEIAGAPPLERTTTRSYAVARSGPAKIIPKSSTTAQRSWPNIVLKDFKHRRRDTRDTLCRDNHVTEVIILCETDRRSLSRIPEEAASNAHPSEAVVLPTVPNNDYLKPSRTRHTPRRKQQTQETSPTPHRQDTNTGNKSHATQAK</sequence>
<keyword evidence="3" id="KW-1185">Reference proteome</keyword>
<feature type="compositionally biased region" description="Polar residues" evidence="1">
    <location>
        <begin position="148"/>
        <end position="172"/>
    </location>
</feature>
<name>A0A4Y2IXW2_ARAVE</name>
<dbReference type="EMBL" id="BGPR01003024">
    <property type="protein sequence ID" value="GBM82657.1"/>
    <property type="molecule type" value="Genomic_DNA"/>
</dbReference>
<protein>
    <submittedName>
        <fullName evidence="2">Uncharacterized protein</fullName>
    </submittedName>
</protein>
<comment type="caution">
    <text evidence="2">The sequence shown here is derived from an EMBL/GenBank/DDBJ whole genome shotgun (WGS) entry which is preliminary data.</text>
</comment>
<accession>A0A4Y2IXW2</accession>
<feature type="region of interest" description="Disordered" evidence="1">
    <location>
        <begin position="109"/>
        <end position="172"/>
    </location>
</feature>
<proteinExistence type="predicted"/>
<organism evidence="2 3">
    <name type="scientific">Araneus ventricosus</name>
    <name type="common">Orbweaver spider</name>
    <name type="synonym">Epeira ventricosa</name>
    <dbReference type="NCBI Taxonomy" id="182803"/>
    <lineage>
        <taxon>Eukaryota</taxon>
        <taxon>Metazoa</taxon>
        <taxon>Ecdysozoa</taxon>
        <taxon>Arthropoda</taxon>
        <taxon>Chelicerata</taxon>
        <taxon>Arachnida</taxon>
        <taxon>Araneae</taxon>
        <taxon>Araneomorphae</taxon>
        <taxon>Entelegynae</taxon>
        <taxon>Araneoidea</taxon>
        <taxon>Araneidae</taxon>
        <taxon>Araneus</taxon>
    </lineage>
</organism>
<evidence type="ECO:0000256" key="1">
    <source>
        <dbReference type="SAM" id="MobiDB-lite"/>
    </source>
</evidence>
<gene>
    <name evidence="2" type="ORF">AVEN_200561_1</name>
</gene>
<dbReference type="Proteomes" id="UP000499080">
    <property type="component" value="Unassembled WGS sequence"/>
</dbReference>
<evidence type="ECO:0000313" key="3">
    <source>
        <dbReference type="Proteomes" id="UP000499080"/>
    </source>
</evidence>
<evidence type="ECO:0000313" key="2">
    <source>
        <dbReference type="EMBL" id="GBM82657.1"/>
    </source>
</evidence>
<feature type="compositionally biased region" description="Basic residues" evidence="1">
    <location>
        <begin position="136"/>
        <end position="146"/>
    </location>
</feature>